<dbReference type="PANTHER" id="PTHR33240">
    <property type="entry name" value="OS08G0508500 PROTEIN"/>
    <property type="match status" value="1"/>
</dbReference>
<dbReference type="PANTHER" id="PTHR33240:SF15">
    <property type="entry name" value="GAG-PRO-LIKE PROTEIN"/>
    <property type="match status" value="1"/>
</dbReference>
<dbReference type="EMBL" id="SSTE01002667">
    <property type="protein sequence ID" value="KAA0063475.1"/>
    <property type="molecule type" value="Genomic_DNA"/>
</dbReference>
<dbReference type="AlphaFoldDB" id="A0A5A7VC49"/>
<evidence type="ECO:0000313" key="3">
    <source>
        <dbReference type="EMBL" id="TYJ95751.1"/>
    </source>
</evidence>
<name>A0A5A7VC49_CUCMM</name>
<feature type="compositionally biased region" description="Basic and acidic residues" evidence="1">
    <location>
        <begin position="141"/>
        <end position="154"/>
    </location>
</feature>
<gene>
    <name evidence="3" type="ORF">E5676_scaffold110G00070</name>
    <name evidence="2" type="ORF">E6C27_scaffold977G00640</name>
</gene>
<reference evidence="4 5" key="1">
    <citation type="submission" date="2019-08" db="EMBL/GenBank/DDBJ databases">
        <title>Draft genome sequences of two oriental melons (Cucumis melo L. var makuwa).</title>
        <authorList>
            <person name="Kwon S.-Y."/>
        </authorList>
    </citation>
    <scope>NUCLEOTIDE SEQUENCE [LARGE SCALE GENOMIC DNA]</scope>
    <source>
        <strain evidence="5">cv. Chang Bougi</strain>
        <strain evidence="4">cv. SW 3</strain>
        <tissue evidence="2">Leaf</tissue>
    </source>
</reference>
<evidence type="ECO:0000256" key="1">
    <source>
        <dbReference type="SAM" id="MobiDB-lite"/>
    </source>
</evidence>
<protein>
    <submittedName>
        <fullName evidence="2">Uncharacterized protein</fullName>
    </submittedName>
</protein>
<dbReference type="Proteomes" id="UP000321393">
    <property type="component" value="Unassembled WGS sequence"/>
</dbReference>
<evidence type="ECO:0000313" key="2">
    <source>
        <dbReference type="EMBL" id="KAA0063475.1"/>
    </source>
</evidence>
<evidence type="ECO:0000313" key="4">
    <source>
        <dbReference type="Proteomes" id="UP000321393"/>
    </source>
</evidence>
<sequence length="242" mass="28122">MNQLGISIEESSSSKLVIQGFNQGAQRAIDIVRVEIAIKDLQGSTIFHVINSRTTYKLLLRRPWIHENEVVTSTLHQCFKFYKLRIRKVDADTKPFSKVESHFADVKFYTRSDDVSEVISTEVPMAKGTYKLEQRTITTKKSNERDALNGRENDEPMTQAEVPENEKWKSHKKKSQNSLFYAIFLYLDVRRKNHHLLNVLKNLMVRSIEILKESFTTPLTKMDKGEFKRIAKEGLESFLPEK</sequence>
<dbReference type="EMBL" id="SSTD01020080">
    <property type="protein sequence ID" value="TYJ95751.1"/>
    <property type="molecule type" value="Genomic_DNA"/>
</dbReference>
<feature type="region of interest" description="Disordered" evidence="1">
    <location>
        <begin position="138"/>
        <end position="170"/>
    </location>
</feature>
<organism evidence="2 4">
    <name type="scientific">Cucumis melo var. makuwa</name>
    <name type="common">Oriental melon</name>
    <dbReference type="NCBI Taxonomy" id="1194695"/>
    <lineage>
        <taxon>Eukaryota</taxon>
        <taxon>Viridiplantae</taxon>
        <taxon>Streptophyta</taxon>
        <taxon>Embryophyta</taxon>
        <taxon>Tracheophyta</taxon>
        <taxon>Spermatophyta</taxon>
        <taxon>Magnoliopsida</taxon>
        <taxon>eudicotyledons</taxon>
        <taxon>Gunneridae</taxon>
        <taxon>Pentapetalae</taxon>
        <taxon>rosids</taxon>
        <taxon>fabids</taxon>
        <taxon>Cucurbitales</taxon>
        <taxon>Cucurbitaceae</taxon>
        <taxon>Benincaseae</taxon>
        <taxon>Cucumis</taxon>
    </lineage>
</organism>
<comment type="caution">
    <text evidence="2">The sequence shown here is derived from an EMBL/GenBank/DDBJ whole genome shotgun (WGS) entry which is preliminary data.</text>
</comment>
<dbReference type="Proteomes" id="UP000321947">
    <property type="component" value="Unassembled WGS sequence"/>
</dbReference>
<proteinExistence type="predicted"/>
<evidence type="ECO:0000313" key="5">
    <source>
        <dbReference type="Proteomes" id="UP000321947"/>
    </source>
</evidence>
<accession>A0A5A7VC49</accession>